<protein>
    <submittedName>
        <fullName evidence="2">Uncharacterized protein</fullName>
    </submittedName>
</protein>
<proteinExistence type="predicted"/>
<comment type="caution">
    <text evidence="2">The sequence shown here is derived from an EMBL/GenBank/DDBJ whole genome shotgun (WGS) entry which is preliminary data.</text>
</comment>
<evidence type="ECO:0000256" key="1">
    <source>
        <dbReference type="SAM" id="Coils"/>
    </source>
</evidence>
<dbReference type="AlphaFoldDB" id="A0A812F403"/>
<feature type="coiled-coil region" evidence="1">
    <location>
        <begin position="61"/>
        <end position="141"/>
    </location>
</feature>
<dbReference type="Proteomes" id="UP000655759">
    <property type="component" value="Unassembled WGS sequence"/>
</dbReference>
<sequence length="173" mass="20393">MLAKSKKSEKYTISELNKARKNVNSFGTLHPEHYITKEDLQKISFADEIGKIKSVKREKLLEELSYLLNDKVREFERKEQEDKWKESMLQKLNAELNEKVSQLETANRQIAAEKSRSDELNKQLQTALLKLQSSEEQLRLERDWLAQQVEARSKEVLDTIRQMIESENKQQSK</sequence>
<organism evidence="2 3">
    <name type="scientific">Candidatus Nitrosotenuis uzonensis</name>
    <dbReference type="NCBI Taxonomy" id="1407055"/>
    <lineage>
        <taxon>Archaea</taxon>
        <taxon>Nitrososphaerota</taxon>
        <taxon>Candidatus Nitrosotenuis</taxon>
    </lineage>
</organism>
<reference evidence="2" key="1">
    <citation type="submission" date="2021-02" db="EMBL/GenBank/DDBJ databases">
        <authorList>
            <person name="Han P."/>
        </authorList>
    </citation>
    <scope>NUCLEOTIDE SEQUENCE</scope>
    <source>
        <strain evidence="2">Candidatus Nitrosotenuis uzonensis 5A</strain>
    </source>
</reference>
<name>A0A812F403_9ARCH</name>
<dbReference type="EMBL" id="CAJNAQ010000005">
    <property type="protein sequence ID" value="CAE6501179.1"/>
    <property type="molecule type" value="Genomic_DNA"/>
</dbReference>
<dbReference type="RefSeq" id="WP_205100456.1">
    <property type="nucleotide sequence ID" value="NZ_CAJNAQ010000005.1"/>
</dbReference>
<keyword evidence="1" id="KW-0175">Coiled coil</keyword>
<accession>A0A812F403</accession>
<gene>
    <name evidence="2" type="ORF">NUZ5A_51128</name>
</gene>
<evidence type="ECO:0000313" key="3">
    <source>
        <dbReference type="Proteomes" id="UP000655759"/>
    </source>
</evidence>
<evidence type="ECO:0000313" key="2">
    <source>
        <dbReference type="EMBL" id="CAE6501179.1"/>
    </source>
</evidence>